<keyword evidence="3 6" id="KW-0812">Transmembrane</keyword>
<comment type="similarity">
    <text evidence="2 6">Belongs to the tetraspanin (TM4SF) family.</text>
</comment>
<organism evidence="7 8">
    <name type="scientific">Folsomia candida</name>
    <name type="common">Springtail</name>
    <dbReference type="NCBI Taxonomy" id="158441"/>
    <lineage>
        <taxon>Eukaryota</taxon>
        <taxon>Metazoa</taxon>
        <taxon>Ecdysozoa</taxon>
        <taxon>Arthropoda</taxon>
        <taxon>Hexapoda</taxon>
        <taxon>Collembola</taxon>
        <taxon>Entomobryomorpha</taxon>
        <taxon>Isotomoidea</taxon>
        <taxon>Isotomidae</taxon>
        <taxon>Proisotominae</taxon>
        <taxon>Folsomia</taxon>
    </lineage>
</organism>
<feature type="transmembrane region" description="Helical" evidence="6">
    <location>
        <begin position="226"/>
        <end position="252"/>
    </location>
</feature>
<comment type="caution">
    <text evidence="7">The sequence shown here is derived from an EMBL/GenBank/DDBJ whole genome shotgun (WGS) entry which is preliminary data.</text>
</comment>
<dbReference type="CDD" id="cd03155">
    <property type="entry name" value="CD151_like_LEL"/>
    <property type="match status" value="1"/>
</dbReference>
<protein>
    <recommendedName>
        <fullName evidence="6">Tetraspanin</fullName>
    </recommendedName>
</protein>
<dbReference type="OrthoDB" id="9993879at2759"/>
<dbReference type="OMA" id="NNIFYRG"/>
<evidence type="ECO:0000256" key="4">
    <source>
        <dbReference type="ARBA" id="ARBA00022989"/>
    </source>
</evidence>
<gene>
    <name evidence="7" type="ORF">Fcan01_27106</name>
</gene>
<dbReference type="InterPro" id="IPR008952">
    <property type="entry name" value="Tetraspanin_EC2_sf"/>
</dbReference>
<dbReference type="AlphaFoldDB" id="A0A226D020"/>
<proteinExistence type="inferred from homology"/>
<evidence type="ECO:0000313" key="7">
    <source>
        <dbReference type="EMBL" id="OXA38148.1"/>
    </source>
</evidence>
<dbReference type="PIRSF" id="PIRSF002419">
    <property type="entry name" value="Tetraspanin"/>
    <property type="match status" value="1"/>
</dbReference>
<accession>A0A226D020</accession>
<evidence type="ECO:0000313" key="8">
    <source>
        <dbReference type="Proteomes" id="UP000198287"/>
    </source>
</evidence>
<dbReference type="SUPFAM" id="SSF48652">
    <property type="entry name" value="Tetraspanin"/>
    <property type="match status" value="1"/>
</dbReference>
<dbReference type="InterPro" id="IPR018499">
    <property type="entry name" value="Tetraspanin/Peripherin"/>
</dbReference>
<keyword evidence="8" id="KW-1185">Reference proteome</keyword>
<keyword evidence="4 6" id="KW-1133">Transmembrane helix</keyword>
<name>A0A226D020_FOLCA</name>
<dbReference type="PANTHER" id="PTHR19282">
    <property type="entry name" value="TETRASPANIN"/>
    <property type="match status" value="1"/>
</dbReference>
<dbReference type="Gene3D" id="1.10.1450.10">
    <property type="entry name" value="Tetraspanin"/>
    <property type="match status" value="1"/>
</dbReference>
<sequence length="262" mass="28154">MGHGRVGSETAKYKSSEGACGLGLVRSYLYVFNVFLLIASLILGGLGIWSVLAEIWFIPLLSDLSYPLPSYLLLGAGAVGLIAATVGCCGIAKSDKCFLLIYILLLLIVFLLQVMAGGLAYFYRESAFTDLQARLNVTFTSTYGAPGESETTIAVDELQRRFQCCGSGSFADWQVSAWSTSGVGSNKVPDSCCKTETPGCGVRDHPSNVYYTGCIHRLSETVKIHLGYLTIAGLGLCLLQLFGVVFATCLYVKLKEPDAVHL</sequence>
<dbReference type="Pfam" id="PF00335">
    <property type="entry name" value="Tetraspanin"/>
    <property type="match status" value="1"/>
</dbReference>
<dbReference type="GO" id="GO:0005886">
    <property type="term" value="C:plasma membrane"/>
    <property type="evidence" value="ECO:0007669"/>
    <property type="project" value="TreeGrafter"/>
</dbReference>
<feature type="transmembrane region" description="Helical" evidence="6">
    <location>
        <begin position="70"/>
        <end position="92"/>
    </location>
</feature>
<dbReference type="EMBL" id="LNIX01000048">
    <property type="protein sequence ID" value="OXA38148.1"/>
    <property type="molecule type" value="Genomic_DNA"/>
</dbReference>
<feature type="transmembrane region" description="Helical" evidence="6">
    <location>
        <begin position="99"/>
        <end position="123"/>
    </location>
</feature>
<evidence type="ECO:0000256" key="5">
    <source>
        <dbReference type="ARBA" id="ARBA00023136"/>
    </source>
</evidence>
<reference evidence="7 8" key="1">
    <citation type="submission" date="2015-12" db="EMBL/GenBank/DDBJ databases">
        <title>The genome of Folsomia candida.</title>
        <authorList>
            <person name="Faddeeva A."/>
            <person name="Derks M.F."/>
            <person name="Anvar Y."/>
            <person name="Smit S."/>
            <person name="Van Straalen N."/>
            <person name="Roelofs D."/>
        </authorList>
    </citation>
    <scope>NUCLEOTIDE SEQUENCE [LARGE SCALE GENOMIC DNA]</scope>
    <source>
        <strain evidence="7 8">VU population</strain>
        <tissue evidence="7">Whole body</tissue>
    </source>
</reference>
<evidence type="ECO:0000256" key="6">
    <source>
        <dbReference type="RuleBase" id="RU361218"/>
    </source>
</evidence>
<keyword evidence="5 6" id="KW-0472">Membrane</keyword>
<feature type="transmembrane region" description="Helical" evidence="6">
    <location>
        <begin position="34"/>
        <end position="58"/>
    </location>
</feature>
<evidence type="ECO:0000256" key="1">
    <source>
        <dbReference type="ARBA" id="ARBA00004141"/>
    </source>
</evidence>
<evidence type="ECO:0000256" key="3">
    <source>
        <dbReference type="ARBA" id="ARBA00022692"/>
    </source>
</evidence>
<dbReference type="Proteomes" id="UP000198287">
    <property type="component" value="Unassembled WGS sequence"/>
</dbReference>
<dbReference type="InterPro" id="IPR000301">
    <property type="entry name" value="Tetraspanin_animals"/>
</dbReference>
<dbReference type="PRINTS" id="PR00259">
    <property type="entry name" value="TMFOUR"/>
</dbReference>
<comment type="subcellular location">
    <subcellularLocation>
        <location evidence="1 6">Membrane</location>
        <topology evidence="1 6">Multi-pass membrane protein</topology>
    </subcellularLocation>
</comment>
<evidence type="ECO:0000256" key="2">
    <source>
        <dbReference type="ARBA" id="ARBA00006840"/>
    </source>
</evidence>
<dbReference type="PANTHER" id="PTHR19282:SF544">
    <property type="entry name" value="TETRASPANIN"/>
    <property type="match status" value="1"/>
</dbReference>